<sequence>MRASALWITLIKSGFKKFYVPFFQRHFRSWEEGEKPSFVRLGLYILPVISTQLCLCGKYDVIIKQRGNELALVIMTTTGLLTSS</sequence>
<organism evidence="1">
    <name type="scientific">Anguilla anguilla</name>
    <name type="common">European freshwater eel</name>
    <name type="synonym">Muraena anguilla</name>
    <dbReference type="NCBI Taxonomy" id="7936"/>
    <lineage>
        <taxon>Eukaryota</taxon>
        <taxon>Metazoa</taxon>
        <taxon>Chordata</taxon>
        <taxon>Craniata</taxon>
        <taxon>Vertebrata</taxon>
        <taxon>Euteleostomi</taxon>
        <taxon>Actinopterygii</taxon>
        <taxon>Neopterygii</taxon>
        <taxon>Teleostei</taxon>
        <taxon>Anguilliformes</taxon>
        <taxon>Anguillidae</taxon>
        <taxon>Anguilla</taxon>
    </lineage>
</organism>
<evidence type="ECO:0000313" key="1">
    <source>
        <dbReference type="EMBL" id="JAH89957.1"/>
    </source>
</evidence>
<proteinExistence type="predicted"/>
<dbReference type="AlphaFoldDB" id="A0A0E9WHY1"/>
<dbReference type="EMBL" id="GBXM01018620">
    <property type="protein sequence ID" value="JAH89957.1"/>
    <property type="molecule type" value="Transcribed_RNA"/>
</dbReference>
<name>A0A0E9WHY1_ANGAN</name>
<reference evidence="1" key="2">
    <citation type="journal article" date="2015" name="Fish Shellfish Immunol.">
        <title>Early steps in the European eel (Anguilla anguilla)-Vibrio vulnificus interaction in the gills: Role of the RtxA13 toxin.</title>
        <authorList>
            <person name="Callol A."/>
            <person name="Pajuelo D."/>
            <person name="Ebbesson L."/>
            <person name="Teles M."/>
            <person name="MacKenzie S."/>
            <person name="Amaro C."/>
        </authorList>
    </citation>
    <scope>NUCLEOTIDE SEQUENCE</scope>
</reference>
<protein>
    <submittedName>
        <fullName evidence="1">Uncharacterized protein</fullName>
    </submittedName>
</protein>
<reference evidence="1" key="1">
    <citation type="submission" date="2014-11" db="EMBL/GenBank/DDBJ databases">
        <authorList>
            <person name="Amaro Gonzalez C."/>
        </authorList>
    </citation>
    <scope>NUCLEOTIDE SEQUENCE</scope>
</reference>
<accession>A0A0E9WHY1</accession>